<keyword evidence="10" id="KW-0249">Electron transport</keyword>
<keyword evidence="9" id="KW-1278">Translocase</keyword>
<evidence type="ECO:0000256" key="12">
    <source>
        <dbReference type="ARBA" id="ARBA00023027"/>
    </source>
</evidence>
<feature type="transmembrane region" description="Helical" evidence="17">
    <location>
        <begin position="152"/>
        <end position="172"/>
    </location>
</feature>
<evidence type="ECO:0000256" key="7">
    <source>
        <dbReference type="ARBA" id="ARBA00022692"/>
    </source>
</evidence>
<dbReference type="InterPro" id="IPR001750">
    <property type="entry name" value="ND/Mrp_TM"/>
</dbReference>
<feature type="transmembrane region" description="Helical" evidence="17">
    <location>
        <begin position="425"/>
        <end position="445"/>
    </location>
</feature>
<evidence type="ECO:0000256" key="5">
    <source>
        <dbReference type="ARBA" id="ARBA00022448"/>
    </source>
</evidence>
<evidence type="ECO:0000256" key="6">
    <source>
        <dbReference type="ARBA" id="ARBA00022660"/>
    </source>
</evidence>
<feature type="transmembrane region" description="Helical" evidence="17">
    <location>
        <begin position="49"/>
        <end position="69"/>
    </location>
</feature>
<gene>
    <name evidence="21" type="primary">ND5</name>
</gene>
<comment type="function">
    <text evidence="1">Core subunit of the mitochondrial membrane respiratory chain NADH dehydrogenase (Complex I) that is believed to belong to the minimal assembly required for catalysis. Complex I functions in the transfer of electrons from NADH to the respiratory chain. The immediate electron acceptor for the enzyme is believed to be ubiquinone.</text>
</comment>
<evidence type="ECO:0000256" key="3">
    <source>
        <dbReference type="ARBA" id="ARBA00012944"/>
    </source>
</evidence>
<evidence type="ECO:0000256" key="9">
    <source>
        <dbReference type="ARBA" id="ARBA00022967"/>
    </source>
</evidence>
<protein>
    <recommendedName>
        <fullName evidence="4 17">NADH-ubiquinone oxidoreductase chain 5</fullName>
        <ecNumber evidence="3 17">7.1.1.2</ecNumber>
    </recommendedName>
</protein>
<feature type="domain" description="NADH dehydrogenase subunit 5 C-terminal" evidence="20">
    <location>
        <begin position="394"/>
        <end position="574"/>
    </location>
</feature>
<dbReference type="PRINTS" id="PR01434">
    <property type="entry name" value="NADHDHGNASE5"/>
</dbReference>
<dbReference type="GO" id="GO:0015990">
    <property type="term" value="P:electron transport coupled proton transport"/>
    <property type="evidence" value="ECO:0007669"/>
    <property type="project" value="TreeGrafter"/>
</dbReference>
<feature type="transmembrane region" description="Helical" evidence="17">
    <location>
        <begin position="297"/>
        <end position="315"/>
    </location>
</feature>
<dbReference type="PANTHER" id="PTHR42829">
    <property type="entry name" value="NADH-UBIQUINONE OXIDOREDUCTASE CHAIN 5"/>
    <property type="match status" value="1"/>
</dbReference>
<dbReference type="Pfam" id="PF00361">
    <property type="entry name" value="Proton_antipo_M"/>
    <property type="match status" value="1"/>
</dbReference>
<reference evidence="21" key="1">
    <citation type="journal article" date="2016" name="Mitochondrial DNA A DNA Mapp Seq Anal">
        <title>The mitochondrial genome of the butterfly Polyura schreiber (Lepidoptera: Nymphalidae).</title>
        <authorList>
            <person name="Song F."/>
            <person name="Cao T."/>
            <person name="Cao L."/>
            <person name="Li H."/>
            <person name="Wang J."/>
            <person name="Xuan S."/>
        </authorList>
    </citation>
    <scope>NUCLEOTIDE SEQUENCE</scope>
</reference>
<geneLocation type="mitochondrion" evidence="21"/>
<evidence type="ECO:0000256" key="16">
    <source>
        <dbReference type="ARBA" id="ARBA00049551"/>
    </source>
</evidence>
<dbReference type="Pfam" id="PF06455">
    <property type="entry name" value="NADH5_C"/>
    <property type="match status" value="1"/>
</dbReference>
<dbReference type="GO" id="GO:0042773">
    <property type="term" value="P:ATP synthesis coupled electron transport"/>
    <property type="evidence" value="ECO:0007669"/>
    <property type="project" value="InterPro"/>
</dbReference>
<evidence type="ECO:0000256" key="4">
    <source>
        <dbReference type="ARBA" id="ARBA00021096"/>
    </source>
</evidence>
<dbReference type="Pfam" id="PF00662">
    <property type="entry name" value="Proton_antipo_N"/>
    <property type="match status" value="1"/>
</dbReference>
<keyword evidence="7 17" id="KW-0812">Transmembrane</keyword>
<dbReference type="GO" id="GO:0008137">
    <property type="term" value="F:NADH dehydrogenase (ubiquinone) activity"/>
    <property type="evidence" value="ECO:0007669"/>
    <property type="project" value="UniProtKB-EC"/>
</dbReference>
<feature type="domain" description="NADH:quinone oxidoreductase/Mrp antiporter transmembrane" evidence="18">
    <location>
        <begin position="107"/>
        <end position="381"/>
    </location>
</feature>
<evidence type="ECO:0000256" key="11">
    <source>
        <dbReference type="ARBA" id="ARBA00022989"/>
    </source>
</evidence>
<name>A0A1U8Y0D4_9NEOP</name>
<accession>A0A1U8Y0D4</accession>
<feature type="transmembrane region" description="Helical" evidence="17">
    <location>
        <begin position="184"/>
        <end position="206"/>
    </location>
</feature>
<feature type="transmembrane region" description="Helical" evidence="17">
    <location>
        <begin position="7"/>
        <end position="29"/>
    </location>
</feature>
<evidence type="ECO:0000256" key="15">
    <source>
        <dbReference type="ARBA" id="ARBA00023136"/>
    </source>
</evidence>
<keyword evidence="14 17" id="KW-0496">Mitochondrion</keyword>
<evidence type="ECO:0000259" key="18">
    <source>
        <dbReference type="Pfam" id="PF00361"/>
    </source>
</evidence>
<comment type="similarity">
    <text evidence="17">Belongs to the complex I subunit 5 family.</text>
</comment>
<dbReference type="EMBL" id="KT232257">
    <property type="protein sequence ID" value="AMB63372.1"/>
    <property type="molecule type" value="Genomic_DNA"/>
</dbReference>
<dbReference type="GO" id="GO:0003954">
    <property type="term" value="F:NADH dehydrogenase activity"/>
    <property type="evidence" value="ECO:0007669"/>
    <property type="project" value="TreeGrafter"/>
</dbReference>
<evidence type="ECO:0000256" key="13">
    <source>
        <dbReference type="ARBA" id="ARBA00023075"/>
    </source>
</evidence>
<keyword evidence="13 17" id="KW-0830">Ubiquinone</keyword>
<evidence type="ECO:0000256" key="1">
    <source>
        <dbReference type="ARBA" id="ARBA00003257"/>
    </source>
</evidence>
<feature type="transmembrane region" description="Helical" evidence="17">
    <location>
        <begin position="90"/>
        <end position="107"/>
    </location>
</feature>
<dbReference type="GO" id="GO:0005743">
    <property type="term" value="C:mitochondrial inner membrane"/>
    <property type="evidence" value="ECO:0007669"/>
    <property type="project" value="UniProtKB-SubCell"/>
</dbReference>
<evidence type="ECO:0000259" key="19">
    <source>
        <dbReference type="Pfam" id="PF00662"/>
    </source>
</evidence>
<keyword evidence="11 17" id="KW-1133">Transmembrane helix</keyword>
<keyword evidence="12 17" id="KW-0520">NAD</keyword>
<evidence type="ECO:0000256" key="17">
    <source>
        <dbReference type="RuleBase" id="RU003404"/>
    </source>
</evidence>
<dbReference type="AlphaFoldDB" id="A0A1U8Y0D4"/>
<proteinExistence type="inferred from homology"/>
<comment type="catalytic activity">
    <reaction evidence="16 17">
        <text>a ubiquinone + NADH + 5 H(+)(in) = a ubiquinol + NAD(+) + 4 H(+)(out)</text>
        <dbReference type="Rhea" id="RHEA:29091"/>
        <dbReference type="Rhea" id="RHEA-COMP:9565"/>
        <dbReference type="Rhea" id="RHEA-COMP:9566"/>
        <dbReference type="ChEBI" id="CHEBI:15378"/>
        <dbReference type="ChEBI" id="CHEBI:16389"/>
        <dbReference type="ChEBI" id="CHEBI:17976"/>
        <dbReference type="ChEBI" id="CHEBI:57540"/>
        <dbReference type="ChEBI" id="CHEBI:57945"/>
        <dbReference type="EC" id="7.1.1.2"/>
    </reaction>
</comment>
<evidence type="ECO:0000256" key="10">
    <source>
        <dbReference type="ARBA" id="ARBA00022982"/>
    </source>
</evidence>
<feature type="transmembrane region" description="Helical" evidence="17">
    <location>
        <begin position="383"/>
        <end position="404"/>
    </location>
</feature>
<organism evidence="21">
    <name type="scientific">Polyura schreiber</name>
    <name type="common">blue nawab</name>
    <dbReference type="NCBI Taxonomy" id="213156"/>
    <lineage>
        <taxon>Eukaryota</taxon>
        <taxon>Metazoa</taxon>
        <taxon>Ecdysozoa</taxon>
        <taxon>Arthropoda</taxon>
        <taxon>Hexapoda</taxon>
        <taxon>Insecta</taxon>
        <taxon>Pterygota</taxon>
        <taxon>Neoptera</taxon>
        <taxon>Endopterygota</taxon>
        <taxon>Lepidoptera</taxon>
        <taxon>Glossata</taxon>
        <taxon>Ditrysia</taxon>
        <taxon>Papilionoidea</taxon>
        <taxon>Nymphalidae</taxon>
        <taxon>Charaxinae</taxon>
        <taxon>Charaxini</taxon>
        <taxon>Polyura</taxon>
    </lineage>
</organism>
<dbReference type="EC" id="7.1.1.2" evidence="3 17"/>
<feature type="transmembrane region" description="Helical" evidence="17">
    <location>
        <begin position="559"/>
        <end position="575"/>
    </location>
</feature>
<keyword evidence="15 17" id="KW-0472">Membrane</keyword>
<sequence>MNKISICFMSFFFLFFFMLMNFFMMIYFIMNEMVLFLEWEIVSFNSMSIVMSILLDWMSLIFMMFVLLISSSVIMYSKSYMSSELNLDRFIILVLLFVFSMILLIISPNIISIILGWDGLGLVSYCLVIYYQNIKSYNAGMLTVLSNRIGDVMILMVIAWMMNYGSWNFIFYLDFMNSDVSMKFIGIMIILAGMTKSAQIPFSSWLPAAMAAPTPVSALVHSSTLVTAGIYLLIRFNTLLLDMMFLKVLLLLSGLTMFMAGICANYEFDLKKIVALSTLSQLGLMMSILSMGFYELAFFHLLTHAMFKALLFMCSGKIIHLMNNNQDIRLMGGLSLYIPLTSLCLNISNLALCGIPFLAGFYSKDLILEIVSMSNLNFLVYNLYYISTGLTMFYTIRLLMYLMVNDYNLLVIYNLYEEDYIMLNSMFILLFMSLVSGSFLSWMIFSYPYMIYLPFNMKMMVLYVVFLGMMMGWLISNMNIYSMNKFMNTYNLSSFLSLMWYMPSLSTYGLNYYFLNLGQNLLKEIDMGWTELYSSQGLNKIIKYYSVVNYIYQMNNFKIYLYSFILLIVYLLLLFK</sequence>
<evidence type="ECO:0000259" key="20">
    <source>
        <dbReference type="Pfam" id="PF06455"/>
    </source>
</evidence>
<feature type="transmembrane region" description="Helical" evidence="17">
    <location>
        <begin position="336"/>
        <end position="363"/>
    </location>
</feature>
<keyword evidence="8" id="KW-0999">Mitochondrion inner membrane</keyword>
<feature type="domain" description="NADH-Ubiquinone oxidoreductase (complex I) chain 5 N-terminal" evidence="19">
    <location>
        <begin position="42"/>
        <end position="90"/>
    </location>
</feature>
<comment type="subcellular location">
    <subcellularLocation>
        <location evidence="2">Mitochondrion inner membrane</location>
        <topology evidence="2">Multi-pass membrane protein</topology>
    </subcellularLocation>
</comment>
<feature type="transmembrane region" description="Helical" evidence="17">
    <location>
        <begin position="495"/>
        <end position="514"/>
    </location>
</feature>
<comment type="function">
    <text evidence="17">Core subunit of the mitochondrial membrane respiratory chain NADH dehydrogenase (Complex I) which catalyzes electron transfer from NADH through the respiratory chain, using ubiquinone as an electron acceptor. Essential for the catalytic activity and assembly of complex I.</text>
</comment>
<dbReference type="InterPro" id="IPR003945">
    <property type="entry name" value="NU5C-like"/>
</dbReference>
<dbReference type="PRINTS" id="PR01435">
    <property type="entry name" value="NPOXDRDTASE5"/>
</dbReference>
<dbReference type="InterPro" id="IPR001516">
    <property type="entry name" value="Proton_antipo_N"/>
</dbReference>
<dbReference type="InterPro" id="IPR010934">
    <property type="entry name" value="NADH_DH_su5_C"/>
</dbReference>
<feature type="transmembrane region" description="Helical" evidence="17">
    <location>
        <begin position="218"/>
        <end position="238"/>
    </location>
</feature>
<evidence type="ECO:0000313" key="21">
    <source>
        <dbReference type="EMBL" id="AMB63372.1"/>
    </source>
</evidence>
<keyword evidence="5 17" id="KW-0813">Transport</keyword>
<evidence type="ECO:0000256" key="14">
    <source>
        <dbReference type="ARBA" id="ARBA00023128"/>
    </source>
</evidence>
<feature type="transmembrane region" description="Helical" evidence="17">
    <location>
        <begin position="451"/>
        <end position="475"/>
    </location>
</feature>
<feature type="transmembrane region" description="Helical" evidence="17">
    <location>
        <begin position="244"/>
        <end position="266"/>
    </location>
</feature>
<keyword evidence="6" id="KW-0679">Respiratory chain</keyword>
<evidence type="ECO:0000256" key="2">
    <source>
        <dbReference type="ARBA" id="ARBA00004448"/>
    </source>
</evidence>
<evidence type="ECO:0000256" key="8">
    <source>
        <dbReference type="ARBA" id="ARBA00022792"/>
    </source>
</evidence>
<dbReference type="PANTHER" id="PTHR42829:SF2">
    <property type="entry name" value="NADH-UBIQUINONE OXIDOREDUCTASE CHAIN 5"/>
    <property type="match status" value="1"/>
</dbReference>